<dbReference type="Pfam" id="PF21857">
    <property type="entry name" value="DUF6913"/>
    <property type="match status" value="1"/>
</dbReference>
<reference evidence="1 2" key="1">
    <citation type="submission" date="2020-06" db="EMBL/GenBank/DDBJ databases">
        <authorList>
            <person name="Isaeva M.P."/>
            <person name="Chernysheva N.Y."/>
        </authorList>
    </citation>
    <scope>NUCLEOTIDE SEQUENCE [LARGE SCALE GENOMIC DNA]</scope>
    <source>
        <strain evidence="1 2">KMM 6746</strain>
    </source>
</reference>
<name>A0ABS5WDI1_9FLAO</name>
<gene>
    <name evidence="1" type="ORF">HW347_06925</name>
</gene>
<evidence type="ECO:0000313" key="1">
    <source>
        <dbReference type="EMBL" id="MBT2160991.1"/>
    </source>
</evidence>
<sequence length="177" mass="20509">MFKGIKDKFKHKSGVKFLKQELAKDPPVIERSKGITSIGCIVDLDDFDDANQFYGFVEDYNLRPNAVKIIGYKSYYDKNSPYSTPVFSDKDLGWNGAIENSYALEFLSREYDLLVNYYTSDNLLLQLMSVKTKARFRVGFKEVDLIYNDLIMDSPLKEFKTFKAELKKYLGVLNEIE</sequence>
<protein>
    <submittedName>
        <fullName evidence="1">Uncharacterized protein</fullName>
    </submittedName>
</protein>
<organism evidence="1 2">
    <name type="scientific">Zobellia barbeyronii</name>
    <dbReference type="NCBI Taxonomy" id="2748009"/>
    <lineage>
        <taxon>Bacteria</taxon>
        <taxon>Pseudomonadati</taxon>
        <taxon>Bacteroidota</taxon>
        <taxon>Flavobacteriia</taxon>
        <taxon>Flavobacteriales</taxon>
        <taxon>Flavobacteriaceae</taxon>
        <taxon>Zobellia</taxon>
    </lineage>
</organism>
<dbReference type="EMBL" id="JACATN010000002">
    <property type="protein sequence ID" value="MBT2160991.1"/>
    <property type="molecule type" value="Genomic_DNA"/>
</dbReference>
<comment type="caution">
    <text evidence="1">The sequence shown here is derived from an EMBL/GenBank/DDBJ whole genome shotgun (WGS) entry which is preliminary data.</text>
</comment>
<keyword evidence="2" id="KW-1185">Reference proteome</keyword>
<dbReference type="RefSeq" id="WP_214611172.1">
    <property type="nucleotide sequence ID" value="NZ_JACATN010000002.1"/>
</dbReference>
<dbReference type="InterPro" id="IPR054207">
    <property type="entry name" value="DUF6913"/>
</dbReference>
<dbReference type="Proteomes" id="UP000740413">
    <property type="component" value="Unassembled WGS sequence"/>
</dbReference>
<proteinExistence type="predicted"/>
<evidence type="ECO:0000313" key="2">
    <source>
        <dbReference type="Proteomes" id="UP000740413"/>
    </source>
</evidence>
<accession>A0ABS5WDI1</accession>
<reference evidence="2" key="2">
    <citation type="submission" date="2023-07" db="EMBL/GenBank/DDBJ databases">
        <title>Zobellia barbeyronii sp. nov., a new marine flavobacterium, isolated from green and red algae.</title>
        <authorList>
            <person name="Nedashkovskaya O.I."/>
            <person name="Otstavnykh N."/>
            <person name="Zhukova N."/>
            <person name="Guzev K."/>
            <person name="Chausova V."/>
            <person name="Tekutyeva L."/>
            <person name="Mikhailov V."/>
            <person name="Isaeva M."/>
        </authorList>
    </citation>
    <scope>NUCLEOTIDE SEQUENCE [LARGE SCALE GENOMIC DNA]</scope>
    <source>
        <strain evidence="2">KMM 6746</strain>
    </source>
</reference>